<evidence type="ECO:0000256" key="3">
    <source>
        <dbReference type="ARBA" id="ARBA00022969"/>
    </source>
</evidence>
<sequence>MDMERANEIFNSPSRIPVHYKGKSIWIAELNPQSHMVKIKDDLFSEEVSEVPVTELVE</sequence>
<name>A0A1G5J2B2_9FIRM</name>
<proteinExistence type="inferred from homology"/>
<dbReference type="RefSeq" id="WP_091544197.1">
    <property type="nucleotide sequence ID" value="NZ_FMUS01000017.1"/>
</dbReference>
<dbReference type="AlphaFoldDB" id="A0A1G5J2B2"/>
<comment type="subcellular location">
    <subcellularLocation>
        <location evidence="1">Spore core</location>
    </subcellularLocation>
</comment>
<dbReference type="EMBL" id="FMUS01000017">
    <property type="protein sequence ID" value="SCY82485.1"/>
    <property type="molecule type" value="Genomic_DNA"/>
</dbReference>
<protein>
    <submittedName>
        <fullName evidence="4">Small acid-soluble spore protein, H-type</fullName>
    </submittedName>
</protein>
<evidence type="ECO:0000313" key="4">
    <source>
        <dbReference type="EMBL" id="SCY82485.1"/>
    </source>
</evidence>
<dbReference type="InterPro" id="IPR012610">
    <property type="entry name" value="SASP_SspH"/>
</dbReference>
<keyword evidence="3" id="KW-0749">Sporulation</keyword>
<dbReference type="GO" id="GO:0030436">
    <property type="term" value="P:asexual sporulation"/>
    <property type="evidence" value="ECO:0007669"/>
    <property type="project" value="InterPro"/>
</dbReference>
<dbReference type="GO" id="GO:0030435">
    <property type="term" value="P:sporulation resulting in formation of a cellular spore"/>
    <property type="evidence" value="ECO:0007669"/>
    <property type="project" value="UniProtKB-KW"/>
</dbReference>
<evidence type="ECO:0000256" key="2">
    <source>
        <dbReference type="ARBA" id="ARBA00006573"/>
    </source>
</evidence>
<dbReference type="GO" id="GO:0042601">
    <property type="term" value="C:endospore-forming forespore"/>
    <property type="evidence" value="ECO:0007669"/>
    <property type="project" value="InterPro"/>
</dbReference>
<organism evidence="4 5">
    <name type="scientific">Alkaliphilus peptidifermentans DSM 18978</name>
    <dbReference type="NCBI Taxonomy" id="1120976"/>
    <lineage>
        <taxon>Bacteria</taxon>
        <taxon>Bacillati</taxon>
        <taxon>Bacillota</taxon>
        <taxon>Clostridia</taxon>
        <taxon>Peptostreptococcales</taxon>
        <taxon>Natronincolaceae</taxon>
        <taxon>Alkaliphilus</taxon>
    </lineage>
</organism>
<evidence type="ECO:0000313" key="5">
    <source>
        <dbReference type="Proteomes" id="UP000198636"/>
    </source>
</evidence>
<gene>
    <name evidence="4" type="ORF">SAMN03080606_02631</name>
</gene>
<evidence type="ECO:0000256" key="1">
    <source>
        <dbReference type="ARBA" id="ARBA00004288"/>
    </source>
</evidence>
<comment type="similarity">
    <text evidence="2">Belongs to the SspH family.</text>
</comment>
<dbReference type="Pfam" id="PF08141">
    <property type="entry name" value="SspH"/>
    <property type="match status" value="1"/>
</dbReference>
<keyword evidence="5" id="KW-1185">Reference proteome</keyword>
<dbReference type="Proteomes" id="UP000198636">
    <property type="component" value="Unassembled WGS sequence"/>
</dbReference>
<accession>A0A1G5J2B2</accession>
<reference evidence="4 5" key="1">
    <citation type="submission" date="2016-10" db="EMBL/GenBank/DDBJ databases">
        <authorList>
            <person name="de Groot N.N."/>
        </authorList>
    </citation>
    <scope>NUCLEOTIDE SEQUENCE [LARGE SCALE GENOMIC DNA]</scope>
    <source>
        <strain evidence="4 5">DSM 18978</strain>
    </source>
</reference>
<dbReference type="OrthoDB" id="1683648at2"/>